<dbReference type="SMART" id="SM00943">
    <property type="entry name" value="Prim-Pol"/>
    <property type="match status" value="1"/>
</dbReference>
<accession>A0ABU3FGS1</accession>
<dbReference type="CDD" id="cd04859">
    <property type="entry name" value="Prim_Pol"/>
    <property type="match status" value="1"/>
</dbReference>
<dbReference type="InterPro" id="IPR014820">
    <property type="entry name" value="PriCT_1"/>
</dbReference>
<keyword evidence="4" id="KW-1185">Reference proteome</keyword>
<feature type="domain" description="Primase C-terminal 1" evidence="1">
    <location>
        <begin position="199"/>
        <end position="265"/>
    </location>
</feature>
<dbReference type="SMART" id="SM00942">
    <property type="entry name" value="PriCT_1"/>
    <property type="match status" value="1"/>
</dbReference>
<dbReference type="EMBL" id="JARQAZ010000004">
    <property type="protein sequence ID" value="MDT2770240.1"/>
    <property type="molecule type" value="Genomic_DNA"/>
</dbReference>
<proteinExistence type="predicted"/>
<evidence type="ECO:0000313" key="3">
    <source>
        <dbReference type="EMBL" id="MDT2770240.1"/>
    </source>
</evidence>
<dbReference type="Proteomes" id="UP001269061">
    <property type="component" value="Unassembled WGS sequence"/>
</dbReference>
<evidence type="ECO:0000259" key="2">
    <source>
        <dbReference type="SMART" id="SM00943"/>
    </source>
</evidence>
<dbReference type="InterPro" id="IPR015330">
    <property type="entry name" value="DNA_primase/pol_bifunc_N"/>
</dbReference>
<evidence type="ECO:0000259" key="1">
    <source>
        <dbReference type="SMART" id="SM00942"/>
    </source>
</evidence>
<dbReference type="RefSeq" id="WP_311815497.1">
    <property type="nucleotide sequence ID" value="NZ_JARQAZ010000004.1"/>
</dbReference>
<dbReference type="SUPFAM" id="SSF56747">
    <property type="entry name" value="Prim-pol domain"/>
    <property type="match status" value="1"/>
</dbReference>
<comment type="caution">
    <text evidence="3">The sequence shown here is derived from an EMBL/GenBank/DDBJ whole genome shotgun (WGS) entry which is preliminary data.</text>
</comment>
<name>A0ABU3FGS1_9ENTE</name>
<sequence>MINEAIKYAELGFSILPLKNNSKVPQSTEYFPNGFKSATSDKNKIKSHWHQYPMSNIGLLIGKDLIVMDIDVHKENGFDSLKILEREFERLPNTFSVDTPTGGKHYYFRLPEGVAIDRQINAFKGIDILTNGYIVASPSLIDGVTYKVSTGSIDKLALMPNWLLRAFKTHQEQPSKDYLKQSNINSYKPGKKYTGALLDELVAGAMVGGRNDWIMRMTSKMLAVGAELDTIYRLLLVVNDNFLSEPLPLLELNATFKSRVKKHLGKES</sequence>
<evidence type="ECO:0000313" key="4">
    <source>
        <dbReference type="Proteomes" id="UP001269061"/>
    </source>
</evidence>
<dbReference type="Pfam" id="PF09250">
    <property type="entry name" value="Prim-Pol"/>
    <property type="match status" value="1"/>
</dbReference>
<protein>
    <submittedName>
        <fullName evidence="3">Bifunctional DNA primase/polymerase</fullName>
    </submittedName>
</protein>
<gene>
    <name evidence="3" type="ORF">P7H46_05200</name>
</gene>
<reference evidence="3 4" key="1">
    <citation type="submission" date="2023-03" db="EMBL/GenBank/DDBJ databases">
        <authorList>
            <person name="Shen W."/>
            <person name="Cai J."/>
        </authorList>
    </citation>
    <scope>NUCLEOTIDE SEQUENCE [LARGE SCALE GENOMIC DNA]</scope>
    <source>
        <strain evidence="3 4">Y59</strain>
    </source>
</reference>
<organism evidence="3 4">
    <name type="scientific">Enterococcus pseudoavium</name>
    <dbReference type="NCBI Taxonomy" id="44007"/>
    <lineage>
        <taxon>Bacteria</taxon>
        <taxon>Bacillati</taxon>
        <taxon>Bacillota</taxon>
        <taxon>Bacilli</taxon>
        <taxon>Lactobacillales</taxon>
        <taxon>Enterococcaceae</taxon>
        <taxon>Enterococcus</taxon>
    </lineage>
</organism>
<dbReference type="Pfam" id="PF08708">
    <property type="entry name" value="PriCT_1"/>
    <property type="match status" value="1"/>
</dbReference>
<feature type="domain" description="DNA primase/polymerase bifunctional N-terminal" evidence="2">
    <location>
        <begin position="5"/>
        <end position="163"/>
    </location>
</feature>